<feature type="region of interest" description="Disordered" evidence="1">
    <location>
        <begin position="82"/>
        <end position="136"/>
    </location>
</feature>
<feature type="region of interest" description="Disordered" evidence="1">
    <location>
        <begin position="1"/>
        <end position="20"/>
    </location>
</feature>
<evidence type="ECO:0000313" key="3">
    <source>
        <dbReference type="Proteomes" id="UP001176941"/>
    </source>
</evidence>
<sequence>MPGARLRRKPEGRPLWGSKQEVTAVSFRPCSSGASGCPHQTGSPLSLSHQRSLMAQTMLPPPSDVSAQGPILNPRLHLRCSGRTQCGGPRLPRAPSRLGHRSPSQEPRWRRRQGWSLPVRRHHRGEHTTPAMHRHRNSLEAATTPAAPGEPVSIETGVRKKLVQSLLPVQADSPGGQRALAWPSSSPLSHTGVWRAGRGAERCSTSRVGGPGCESGGSVLPLTLLQAAASFGRVPSSCFVLLLPRVRASPAQMAKTLLIQKQGIRELVRSVPFLTPPGGNGEGVVGATLDSLLGKDLLSLQQSTGGCELN</sequence>
<gene>
    <name evidence="2" type="ORF">MRATA1EN1_LOCUS28072</name>
</gene>
<name>A0ABN8ZYN5_RANTA</name>
<dbReference type="Proteomes" id="UP001176941">
    <property type="component" value="Chromosome 9"/>
</dbReference>
<evidence type="ECO:0000313" key="2">
    <source>
        <dbReference type="EMBL" id="CAI9179110.1"/>
    </source>
</evidence>
<feature type="compositionally biased region" description="Basic residues" evidence="1">
    <location>
        <begin position="109"/>
        <end position="125"/>
    </location>
</feature>
<keyword evidence="3" id="KW-1185">Reference proteome</keyword>
<organism evidence="2 3">
    <name type="scientific">Rangifer tarandus platyrhynchus</name>
    <name type="common">Svalbard reindeer</name>
    <dbReference type="NCBI Taxonomy" id="3082113"/>
    <lineage>
        <taxon>Eukaryota</taxon>
        <taxon>Metazoa</taxon>
        <taxon>Chordata</taxon>
        <taxon>Craniata</taxon>
        <taxon>Vertebrata</taxon>
        <taxon>Euteleostomi</taxon>
        <taxon>Mammalia</taxon>
        <taxon>Eutheria</taxon>
        <taxon>Laurasiatheria</taxon>
        <taxon>Artiodactyla</taxon>
        <taxon>Ruminantia</taxon>
        <taxon>Pecora</taxon>
        <taxon>Cervidae</taxon>
        <taxon>Odocoileinae</taxon>
        <taxon>Rangifer</taxon>
    </lineage>
</organism>
<feature type="compositionally biased region" description="Basic residues" evidence="1">
    <location>
        <begin position="1"/>
        <end position="10"/>
    </location>
</feature>
<reference evidence="2" key="1">
    <citation type="submission" date="2023-04" db="EMBL/GenBank/DDBJ databases">
        <authorList>
            <consortium name="ELIXIR-Norway"/>
        </authorList>
    </citation>
    <scope>NUCLEOTIDE SEQUENCE [LARGE SCALE GENOMIC DNA]</scope>
</reference>
<protein>
    <submittedName>
        <fullName evidence="2">Uncharacterized protein</fullName>
    </submittedName>
</protein>
<evidence type="ECO:0000256" key="1">
    <source>
        <dbReference type="SAM" id="MobiDB-lite"/>
    </source>
</evidence>
<dbReference type="EMBL" id="OX459945">
    <property type="protein sequence ID" value="CAI9179110.1"/>
    <property type="molecule type" value="Genomic_DNA"/>
</dbReference>
<accession>A0ABN8ZYN5</accession>
<proteinExistence type="predicted"/>